<proteinExistence type="predicted"/>
<dbReference type="WBParaSite" id="JU765_v2.g13877.t1">
    <property type="protein sequence ID" value="JU765_v2.g13877.t1"/>
    <property type="gene ID" value="JU765_v2.g13877"/>
</dbReference>
<reference evidence="2" key="1">
    <citation type="submission" date="2022-11" db="UniProtKB">
        <authorList>
            <consortium name="WormBaseParasite"/>
        </authorList>
    </citation>
    <scope>IDENTIFICATION</scope>
</reference>
<evidence type="ECO:0000313" key="2">
    <source>
        <dbReference type="WBParaSite" id="JU765_v2.g13877.t1"/>
    </source>
</evidence>
<organism evidence="1 2">
    <name type="scientific">Panagrolaimus sp. JU765</name>
    <dbReference type="NCBI Taxonomy" id="591449"/>
    <lineage>
        <taxon>Eukaryota</taxon>
        <taxon>Metazoa</taxon>
        <taxon>Ecdysozoa</taxon>
        <taxon>Nematoda</taxon>
        <taxon>Chromadorea</taxon>
        <taxon>Rhabditida</taxon>
        <taxon>Tylenchina</taxon>
        <taxon>Panagrolaimomorpha</taxon>
        <taxon>Panagrolaimoidea</taxon>
        <taxon>Panagrolaimidae</taxon>
        <taxon>Panagrolaimus</taxon>
    </lineage>
</organism>
<sequence>MCFIHHFRITFVDLAFLRISVIDTGSNNRVVSQRVVPVKCLRQGYRHLPLRSPANQPLEYSSLFLRVRFEQEEHIYLHEEDGSRFPNYEPEMPYQWLKTDPDAQLKRLNIVKKQIFVLRIQGLANDDSSIIVYAESCSTVRDVIQKALMSAGRSESPDEYYLFEEGIMTPSEATAMGIVGAGGSDLTTTQRMLPAQEPIMDAVVCCWNGSTRRFVLRKKSSDPSGRAWITSIIKPGPGTSSSAAASSAIPLRRAGDWMDQVLPRSGAVSPSGFVAISHHGTRSFDTEAIESTHSMDYLEPGGLPQRAKSMGETFLICIHNVSDNHPYAILRTSINNTATDIIKQIMMKTQRFDVDENDFVLVEELRDNASEFCRPVGGKLPEPTKRAAYRILDSDENVWKAQTRWNCAGRFLLEKKSDVESQKGILKSEHTRKISLSNMRSSMNIPRRISRFGKSLTLDSGKSGNIKDAN</sequence>
<dbReference type="Proteomes" id="UP000887576">
    <property type="component" value="Unplaced"/>
</dbReference>
<accession>A0AC34Q8F1</accession>
<evidence type="ECO:0000313" key="1">
    <source>
        <dbReference type="Proteomes" id="UP000887576"/>
    </source>
</evidence>
<name>A0AC34Q8F1_9BILA</name>
<protein>
    <submittedName>
        <fullName evidence="2">Phosphoinositide phospholipase C</fullName>
    </submittedName>
</protein>